<sequence>MVVEESDEGTCGVVVEASDEGTCILVVLKNGSCGEYDGGACALVLDIVDVKGGAFVLEMVVVYSVVVVQKSGVAFYESVV</sequence>
<dbReference type="Gramene" id="OIW01703">
    <property type="protein sequence ID" value="OIW01703"/>
    <property type="gene ID" value="TanjilG_12195"/>
</dbReference>
<dbReference type="EMBL" id="CM007371">
    <property type="protein sequence ID" value="OIW01703.1"/>
    <property type="molecule type" value="Genomic_DNA"/>
</dbReference>
<dbReference type="Proteomes" id="UP000188354">
    <property type="component" value="Chromosome LG11"/>
</dbReference>
<reference evidence="1 2" key="1">
    <citation type="journal article" date="2017" name="Plant Biotechnol. J.">
        <title>A comprehensive draft genome sequence for lupin (Lupinus angustifolius), an emerging health food: insights into plant-microbe interactions and legume evolution.</title>
        <authorList>
            <person name="Hane J.K."/>
            <person name="Ming Y."/>
            <person name="Kamphuis L.G."/>
            <person name="Nelson M.N."/>
            <person name="Garg G."/>
            <person name="Atkins C.A."/>
            <person name="Bayer P.E."/>
            <person name="Bravo A."/>
            <person name="Bringans S."/>
            <person name="Cannon S."/>
            <person name="Edwards D."/>
            <person name="Foley R."/>
            <person name="Gao L.L."/>
            <person name="Harrison M.J."/>
            <person name="Huang W."/>
            <person name="Hurgobin B."/>
            <person name="Li S."/>
            <person name="Liu C.W."/>
            <person name="McGrath A."/>
            <person name="Morahan G."/>
            <person name="Murray J."/>
            <person name="Weller J."/>
            <person name="Jian J."/>
            <person name="Singh K.B."/>
        </authorList>
    </citation>
    <scope>NUCLEOTIDE SEQUENCE [LARGE SCALE GENOMIC DNA]</scope>
    <source>
        <strain evidence="2">cv. Tanjil</strain>
        <tissue evidence="1">Whole plant</tissue>
    </source>
</reference>
<accession>A0A1J7GMG5</accession>
<organism evidence="1 2">
    <name type="scientific">Lupinus angustifolius</name>
    <name type="common">Narrow-leaved blue lupine</name>
    <dbReference type="NCBI Taxonomy" id="3871"/>
    <lineage>
        <taxon>Eukaryota</taxon>
        <taxon>Viridiplantae</taxon>
        <taxon>Streptophyta</taxon>
        <taxon>Embryophyta</taxon>
        <taxon>Tracheophyta</taxon>
        <taxon>Spermatophyta</taxon>
        <taxon>Magnoliopsida</taxon>
        <taxon>eudicotyledons</taxon>
        <taxon>Gunneridae</taxon>
        <taxon>Pentapetalae</taxon>
        <taxon>rosids</taxon>
        <taxon>fabids</taxon>
        <taxon>Fabales</taxon>
        <taxon>Fabaceae</taxon>
        <taxon>Papilionoideae</taxon>
        <taxon>50 kb inversion clade</taxon>
        <taxon>genistoids sensu lato</taxon>
        <taxon>core genistoids</taxon>
        <taxon>Genisteae</taxon>
        <taxon>Lupinus</taxon>
    </lineage>
</organism>
<gene>
    <name evidence="1" type="ORF">TanjilG_12195</name>
</gene>
<keyword evidence="2" id="KW-1185">Reference proteome</keyword>
<dbReference type="AlphaFoldDB" id="A0A1J7GMG5"/>
<name>A0A1J7GMG5_LUPAN</name>
<evidence type="ECO:0000313" key="1">
    <source>
        <dbReference type="EMBL" id="OIW01703.1"/>
    </source>
</evidence>
<protein>
    <submittedName>
        <fullName evidence="1">Uncharacterized protein</fullName>
    </submittedName>
</protein>
<proteinExistence type="predicted"/>
<evidence type="ECO:0000313" key="2">
    <source>
        <dbReference type="Proteomes" id="UP000188354"/>
    </source>
</evidence>